<dbReference type="AlphaFoldDB" id="A0A1S3X070"/>
<dbReference type="SUPFAM" id="SSF53098">
    <property type="entry name" value="Ribonuclease H-like"/>
    <property type="match status" value="1"/>
</dbReference>
<evidence type="ECO:0000259" key="3">
    <source>
        <dbReference type="SMART" id="SM00474"/>
    </source>
</evidence>
<keyword evidence="2" id="KW-0378">Hydrolase</keyword>
<dbReference type="PaxDb" id="4097-A0A1S3X070"/>
<protein>
    <submittedName>
        <fullName evidence="4">Werner Syndrome-like exonuclease</fullName>
    </submittedName>
</protein>
<dbReference type="Pfam" id="PF01612">
    <property type="entry name" value="DNA_pol_A_exo1"/>
    <property type="match status" value="1"/>
</dbReference>
<gene>
    <name evidence="4" type="primary">LOC107759861</name>
</gene>
<organism evidence="4">
    <name type="scientific">Nicotiana tabacum</name>
    <name type="common">Common tobacco</name>
    <dbReference type="NCBI Taxonomy" id="4097"/>
    <lineage>
        <taxon>Eukaryota</taxon>
        <taxon>Viridiplantae</taxon>
        <taxon>Streptophyta</taxon>
        <taxon>Embryophyta</taxon>
        <taxon>Tracheophyta</taxon>
        <taxon>Spermatophyta</taxon>
        <taxon>Magnoliopsida</taxon>
        <taxon>eudicotyledons</taxon>
        <taxon>Gunneridae</taxon>
        <taxon>Pentapetalae</taxon>
        <taxon>asterids</taxon>
        <taxon>lamiids</taxon>
        <taxon>Solanales</taxon>
        <taxon>Solanaceae</taxon>
        <taxon>Nicotianoideae</taxon>
        <taxon>Nicotianeae</taxon>
        <taxon>Nicotiana</taxon>
    </lineage>
</organism>
<dbReference type="SMR" id="A0A1S3X070"/>
<dbReference type="SMART" id="SM00474">
    <property type="entry name" value="35EXOc"/>
    <property type="match status" value="1"/>
</dbReference>
<dbReference type="InterPro" id="IPR002562">
    <property type="entry name" value="3'-5'_exonuclease_dom"/>
</dbReference>
<evidence type="ECO:0000313" key="4">
    <source>
        <dbReference type="RefSeq" id="XP_016433360.1"/>
    </source>
</evidence>
<dbReference type="CDD" id="cd06141">
    <property type="entry name" value="WRN_exo"/>
    <property type="match status" value="1"/>
</dbReference>
<dbReference type="PANTHER" id="PTHR13620">
    <property type="entry name" value="3-5 EXONUCLEASE"/>
    <property type="match status" value="1"/>
</dbReference>
<dbReference type="GO" id="GO:0006139">
    <property type="term" value="P:nucleobase-containing compound metabolic process"/>
    <property type="evidence" value="ECO:0007669"/>
    <property type="project" value="InterPro"/>
</dbReference>
<accession>A0A1S3X070</accession>
<proteinExistence type="predicted"/>
<dbReference type="GO" id="GO:0008408">
    <property type="term" value="F:3'-5' exonuclease activity"/>
    <property type="evidence" value="ECO:0000318"/>
    <property type="project" value="GO_Central"/>
</dbReference>
<dbReference type="GO" id="GO:0005634">
    <property type="term" value="C:nucleus"/>
    <property type="evidence" value="ECO:0000318"/>
    <property type="project" value="GO_Central"/>
</dbReference>
<dbReference type="OrthoDB" id="1920326at2759"/>
<dbReference type="KEGG" id="nta:107759861"/>
<evidence type="ECO:0000256" key="2">
    <source>
        <dbReference type="ARBA" id="ARBA00022801"/>
    </source>
</evidence>
<name>A0A1S3X070_TOBAC</name>
<dbReference type="STRING" id="4097.A0A1S3X070"/>
<evidence type="ECO:0000256" key="1">
    <source>
        <dbReference type="ARBA" id="ARBA00022722"/>
    </source>
</evidence>
<dbReference type="PANTHER" id="PTHR13620:SF85">
    <property type="entry name" value="WERNER SYNDROME-LIKE EXONUCLEASE"/>
    <property type="match status" value="1"/>
</dbReference>
<sequence length="201" mass="23134">MTITTFDVPFFGDRILTTVTNSPGYVGDWIWEIEAVHARRLDRLVVGLDIEWRPTFNRNQQSQVAILQHCVGRRCLIFQLQHCFYIPLFLSVFLCNPSYTIVGVGIENDVEKLEKDYGIRAGNVVDLRHLAADSYGMRDLRNAGLKKLCQVVLGKEMEKPKHITLGKWDNEELSAEQVEYACIDDFVSFEIGRNNLIYFKT</sequence>
<keyword evidence="1" id="KW-0540">Nuclease</keyword>
<dbReference type="GO" id="GO:0003676">
    <property type="term" value="F:nucleic acid binding"/>
    <property type="evidence" value="ECO:0007669"/>
    <property type="project" value="InterPro"/>
</dbReference>
<dbReference type="InterPro" id="IPR012337">
    <property type="entry name" value="RNaseH-like_sf"/>
</dbReference>
<reference evidence="4" key="1">
    <citation type="submission" date="2025-08" db="UniProtKB">
        <authorList>
            <consortium name="RefSeq"/>
        </authorList>
    </citation>
    <scope>IDENTIFICATION</scope>
</reference>
<dbReference type="RefSeq" id="XP_016433360.1">
    <property type="nucleotide sequence ID" value="XM_016577874.1"/>
</dbReference>
<dbReference type="FunFam" id="3.30.420.10:FF:000054">
    <property type="entry name" value="Werner Syndrome-like exonuclease"/>
    <property type="match status" value="1"/>
</dbReference>
<dbReference type="Gene3D" id="3.30.420.10">
    <property type="entry name" value="Ribonuclease H-like superfamily/Ribonuclease H"/>
    <property type="match status" value="1"/>
</dbReference>
<dbReference type="GO" id="GO:0005737">
    <property type="term" value="C:cytoplasm"/>
    <property type="evidence" value="ECO:0000318"/>
    <property type="project" value="GO_Central"/>
</dbReference>
<feature type="domain" description="3'-5' exonuclease" evidence="3">
    <location>
        <begin position="23"/>
        <end position="197"/>
    </location>
</feature>
<dbReference type="InterPro" id="IPR051132">
    <property type="entry name" value="3-5_Exonuclease_domain"/>
</dbReference>
<dbReference type="OMA" id="HADYIPE"/>
<dbReference type="InterPro" id="IPR036397">
    <property type="entry name" value="RNaseH_sf"/>
</dbReference>